<evidence type="ECO:0008006" key="4">
    <source>
        <dbReference type="Google" id="ProtNLM"/>
    </source>
</evidence>
<sequence>MSEEDKLFNFTTGLQGWAQSELRRQGVKDLQSAIAVADSLVDYKTSGTSFEEKEKKYKEKDRTGRSKKEEESSSKDDASAKASKGKRGCFICDGPHVAKDCPKREKLNAIVVDEQEVRMNPLQLINTVQGHKAGASVGLMFVEAQVNHQRVKVLIDTGATHSMIAVNLARKLGLKLAESASMVKAVNSEPKKAAGVALDVDIRIGAWDSKVNLVAVPLDDFEIIAGNDFLVAGRVAVIPSLHGLLIMDEKKPCFVPAMRGRGKGNAPRLVALQVRDPMEECCFGGQRLGERASWSVR</sequence>
<dbReference type="Pfam" id="PF13975">
    <property type="entry name" value="gag-asp_proteas"/>
    <property type="match status" value="1"/>
</dbReference>
<dbReference type="PANTHER" id="PTHR12917">
    <property type="entry name" value="ASPARTYL PROTEASE DDI-RELATED"/>
    <property type="match status" value="1"/>
</dbReference>
<evidence type="ECO:0000256" key="1">
    <source>
        <dbReference type="SAM" id="MobiDB-lite"/>
    </source>
</evidence>
<dbReference type="AlphaFoldDB" id="A0AAP0KH40"/>
<dbReference type="Gene3D" id="2.40.70.10">
    <property type="entry name" value="Acid Proteases"/>
    <property type="match status" value="1"/>
</dbReference>
<dbReference type="EMBL" id="JBBNAF010000004">
    <property type="protein sequence ID" value="KAK9151489.1"/>
    <property type="molecule type" value="Genomic_DNA"/>
</dbReference>
<dbReference type="InterPro" id="IPR001969">
    <property type="entry name" value="Aspartic_peptidase_AS"/>
</dbReference>
<feature type="compositionally biased region" description="Basic and acidic residues" evidence="1">
    <location>
        <begin position="50"/>
        <end position="79"/>
    </location>
</feature>
<proteinExistence type="predicted"/>
<evidence type="ECO:0000313" key="3">
    <source>
        <dbReference type="Proteomes" id="UP001420932"/>
    </source>
</evidence>
<organism evidence="2 3">
    <name type="scientific">Stephania yunnanensis</name>
    <dbReference type="NCBI Taxonomy" id="152371"/>
    <lineage>
        <taxon>Eukaryota</taxon>
        <taxon>Viridiplantae</taxon>
        <taxon>Streptophyta</taxon>
        <taxon>Embryophyta</taxon>
        <taxon>Tracheophyta</taxon>
        <taxon>Spermatophyta</taxon>
        <taxon>Magnoliopsida</taxon>
        <taxon>Ranunculales</taxon>
        <taxon>Menispermaceae</taxon>
        <taxon>Menispermoideae</taxon>
        <taxon>Cissampelideae</taxon>
        <taxon>Stephania</taxon>
    </lineage>
</organism>
<keyword evidence="3" id="KW-1185">Reference proteome</keyword>
<evidence type="ECO:0000313" key="2">
    <source>
        <dbReference type="EMBL" id="KAK9151489.1"/>
    </source>
</evidence>
<dbReference type="Proteomes" id="UP001420932">
    <property type="component" value="Unassembled WGS sequence"/>
</dbReference>
<protein>
    <recommendedName>
        <fullName evidence="4">Gag-asp_proteas domain-containing protein</fullName>
    </recommendedName>
</protein>
<dbReference type="SUPFAM" id="SSF50630">
    <property type="entry name" value="Acid proteases"/>
    <property type="match status" value="1"/>
</dbReference>
<dbReference type="PROSITE" id="PS00141">
    <property type="entry name" value="ASP_PROTEASE"/>
    <property type="match status" value="1"/>
</dbReference>
<name>A0AAP0KH40_9MAGN</name>
<feature type="region of interest" description="Disordered" evidence="1">
    <location>
        <begin position="49"/>
        <end position="81"/>
    </location>
</feature>
<dbReference type="InterPro" id="IPR021109">
    <property type="entry name" value="Peptidase_aspartic_dom_sf"/>
</dbReference>
<dbReference type="CDD" id="cd00303">
    <property type="entry name" value="retropepsin_like"/>
    <property type="match status" value="1"/>
</dbReference>
<gene>
    <name evidence="2" type="ORF">Syun_009798</name>
</gene>
<reference evidence="2 3" key="1">
    <citation type="submission" date="2024-01" db="EMBL/GenBank/DDBJ databases">
        <title>Genome assemblies of Stephania.</title>
        <authorList>
            <person name="Yang L."/>
        </authorList>
    </citation>
    <scope>NUCLEOTIDE SEQUENCE [LARGE SCALE GENOMIC DNA]</scope>
    <source>
        <strain evidence="2">YNDBR</strain>
        <tissue evidence="2">Leaf</tissue>
    </source>
</reference>
<dbReference type="GO" id="GO:0004190">
    <property type="term" value="F:aspartic-type endopeptidase activity"/>
    <property type="evidence" value="ECO:0007669"/>
    <property type="project" value="InterPro"/>
</dbReference>
<accession>A0AAP0KH40</accession>
<comment type="caution">
    <text evidence="2">The sequence shown here is derived from an EMBL/GenBank/DDBJ whole genome shotgun (WGS) entry which is preliminary data.</text>
</comment>
<dbReference type="GO" id="GO:0006508">
    <property type="term" value="P:proteolysis"/>
    <property type="evidence" value="ECO:0007669"/>
    <property type="project" value="InterPro"/>
</dbReference>
<dbReference type="PANTHER" id="PTHR12917:SF18">
    <property type="entry name" value="DNA DAMAGE-INDUCIBLE PROTEIN 1-LIKE"/>
    <property type="match status" value="1"/>
</dbReference>